<evidence type="ECO:0000313" key="2">
    <source>
        <dbReference type="Proteomes" id="UP000326939"/>
    </source>
</evidence>
<gene>
    <name evidence="1" type="ORF">DKX38_015243</name>
</gene>
<dbReference type="EMBL" id="VDCV01000010">
    <property type="protein sequence ID" value="KAB5537710.1"/>
    <property type="molecule type" value="Genomic_DNA"/>
</dbReference>
<sequence>MFCRAQNGLVLKLLVTYMAYNTAVAVGKWILPGFDQGHQFSGCYLITSGVDATEYSPIICIDKAFSVSPLDFILLVSQVVKKVKQNAGIENFSASMWILLLLAS</sequence>
<reference evidence="2" key="1">
    <citation type="journal article" date="2019" name="Gigascience">
        <title>De novo genome assembly of the endangered Acer yangbiense, a plant species with extremely small populations endemic to Yunnan Province, China.</title>
        <authorList>
            <person name="Yang J."/>
            <person name="Wariss H.M."/>
            <person name="Tao L."/>
            <person name="Zhang R."/>
            <person name="Yun Q."/>
            <person name="Hollingsworth P."/>
            <person name="Dao Z."/>
            <person name="Luo G."/>
            <person name="Guo H."/>
            <person name="Ma Y."/>
            <person name="Sun W."/>
        </authorList>
    </citation>
    <scope>NUCLEOTIDE SEQUENCE [LARGE SCALE GENOMIC DNA]</scope>
    <source>
        <strain evidence="2">cv. br00</strain>
    </source>
</reference>
<dbReference type="Proteomes" id="UP000326939">
    <property type="component" value="Chromosome 10"/>
</dbReference>
<proteinExistence type="predicted"/>
<accession>A0A5N5L520</accession>
<comment type="caution">
    <text evidence="1">The sequence shown here is derived from an EMBL/GenBank/DDBJ whole genome shotgun (WGS) entry which is preliminary data.</text>
</comment>
<dbReference type="AlphaFoldDB" id="A0A5N5L520"/>
<keyword evidence="2" id="KW-1185">Reference proteome</keyword>
<protein>
    <submittedName>
        <fullName evidence="1">Uncharacterized protein</fullName>
    </submittedName>
</protein>
<evidence type="ECO:0000313" key="1">
    <source>
        <dbReference type="EMBL" id="KAB5537710.1"/>
    </source>
</evidence>
<organism evidence="1 2">
    <name type="scientific">Salix brachista</name>
    <dbReference type="NCBI Taxonomy" id="2182728"/>
    <lineage>
        <taxon>Eukaryota</taxon>
        <taxon>Viridiplantae</taxon>
        <taxon>Streptophyta</taxon>
        <taxon>Embryophyta</taxon>
        <taxon>Tracheophyta</taxon>
        <taxon>Spermatophyta</taxon>
        <taxon>Magnoliopsida</taxon>
        <taxon>eudicotyledons</taxon>
        <taxon>Gunneridae</taxon>
        <taxon>Pentapetalae</taxon>
        <taxon>rosids</taxon>
        <taxon>fabids</taxon>
        <taxon>Malpighiales</taxon>
        <taxon>Salicaceae</taxon>
        <taxon>Saliceae</taxon>
        <taxon>Salix</taxon>
    </lineage>
</organism>
<name>A0A5N5L520_9ROSI</name>